<reference evidence="8 9" key="1">
    <citation type="journal article" date="2016" name="Nat. Commun.">
        <title>Thousands of microbial genomes shed light on interconnected biogeochemical processes in an aquifer system.</title>
        <authorList>
            <person name="Anantharaman K."/>
            <person name="Brown C.T."/>
            <person name="Hug L.A."/>
            <person name="Sharon I."/>
            <person name="Castelle C.J."/>
            <person name="Probst A.J."/>
            <person name="Thomas B.C."/>
            <person name="Singh A."/>
            <person name="Wilkins M.J."/>
            <person name="Karaoz U."/>
            <person name="Brodie E.L."/>
            <person name="Williams K.H."/>
            <person name="Hubbard S.S."/>
            <person name="Banfield J.F."/>
        </authorList>
    </citation>
    <scope>NUCLEOTIDE SEQUENCE [LARGE SCALE GENOMIC DNA]</scope>
</reference>
<evidence type="ECO:0000313" key="9">
    <source>
        <dbReference type="Proteomes" id="UP000176300"/>
    </source>
</evidence>
<comment type="caution">
    <text evidence="8">The sequence shown here is derived from an EMBL/GenBank/DDBJ whole genome shotgun (WGS) entry which is preliminary data.</text>
</comment>
<dbReference type="InterPro" id="IPR035994">
    <property type="entry name" value="Nucleoside_phosphorylase_sf"/>
</dbReference>
<evidence type="ECO:0000313" key="8">
    <source>
        <dbReference type="EMBL" id="OGH82634.1"/>
    </source>
</evidence>
<dbReference type="SUPFAM" id="SSF53167">
    <property type="entry name" value="Purine and uridine phosphorylases"/>
    <property type="match status" value="1"/>
</dbReference>
<accession>A0A1F6NFK1</accession>
<dbReference type="STRING" id="1798697.A2373_02140"/>
<evidence type="ECO:0000259" key="7">
    <source>
        <dbReference type="Pfam" id="PF01048"/>
    </source>
</evidence>
<dbReference type="InterPro" id="IPR000845">
    <property type="entry name" value="Nucleoside_phosphorylase_d"/>
</dbReference>
<name>A0A1F6NFK1_9BACT</name>
<comment type="similarity">
    <text evidence="2">Belongs to the PNP/MTAP phosphorylase family.</text>
</comment>
<sequence>MVDFVPAVSITLGSGLDYMVKLLSNSNHLRYQKIPYCPLPSATGHQGRLYWGELCGLPVAMLQGRVHCNEEDDVHRVVFLTRALAKLGCKKFIFTHAVGAVNKNLEPRDIVAIRSHVGFNCPDPTAGLGIPLLGTEFTPMGEAYSSRLLALAKKCALKSNVSLHWGVSYFKVGRTYETEAEVEMMRRAGADVATMSTVPEVIAAVHMGAEVLDLALVTNMGAGLGSAVPLSHDEVKSVAKQMKKPFGDLIKEIINEMKIL</sequence>
<dbReference type="PANTHER" id="PTHR11904:SF9">
    <property type="entry name" value="PURINE NUCLEOSIDE PHOSPHORYLASE-RELATED"/>
    <property type="match status" value="1"/>
</dbReference>
<dbReference type="InterPro" id="IPR011268">
    <property type="entry name" value="Purine_phosphorylase"/>
</dbReference>
<dbReference type="GO" id="GO:0009116">
    <property type="term" value="P:nucleoside metabolic process"/>
    <property type="evidence" value="ECO:0007669"/>
    <property type="project" value="InterPro"/>
</dbReference>
<evidence type="ECO:0000256" key="5">
    <source>
        <dbReference type="ARBA" id="ARBA00022679"/>
    </source>
</evidence>
<protein>
    <recommendedName>
        <fullName evidence="3">purine-nucleoside phosphorylase</fullName>
        <ecNumber evidence="3">2.4.2.1</ecNumber>
    </recommendedName>
    <alternativeName>
        <fullName evidence="6">Inosine-guanosine phosphorylase</fullName>
    </alternativeName>
</protein>
<dbReference type="NCBIfam" id="TIGR01697">
    <property type="entry name" value="PNPH-PUNA-XAPA"/>
    <property type="match status" value="1"/>
</dbReference>
<evidence type="ECO:0000256" key="2">
    <source>
        <dbReference type="ARBA" id="ARBA00006751"/>
    </source>
</evidence>
<keyword evidence="5" id="KW-0808">Transferase</keyword>
<dbReference type="Proteomes" id="UP000176300">
    <property type="component" value="Unassembled WGS sequence"/>
</dbReference>
<dbReference type="EMBL" id="MFQS01000036">
    <property type="protein sequence ID" value="OGH82634.1"/>
    <property type="molecule type" value="Genomic_DNA"/>
</dbReference>
<dbReference type="UniPathway" id="UPA00606"/>
<dbReference type="Gene3D" id="3.40.50.1580">
    <property type="entry name" value="Nucleoside phosphorylase domain"/>
    <property type="match status" value="1"/>
</dbReference>
<dbReference type="EC" id="2.4.2.1" evidence="3"/>
<dbReference type="Pfam" id="PF01048">
    <property type="entry name" value="PNP_UDP_1"/>
    <property type="match status" value="1"/>
</dbReference>
<dbReference type="PANTHER" id="PTHR11904">
    <property type="entry name" value="METHYLTHIOADENOSINE/PURINE NUCLEOSIDE PHOSPHORYLASE"/>
    <property type="match status" value="1"/>
</dbReference>
<dbReference type="GO" id="GO:0005737">
    <property type="term" value="C:cytoplasm"/>
    <property type="evidence" value="ECO:0007669"/>
    <property type="project" value="TreeGrafter"/>
</dbReference>
<evidence type="ECO:0000256" key="3">
    <source>
        <dbReference type="ARBA" id="ARBA00011886"/>
    </source>
</evidence>
<evidence type="ECO:0000256" key="4">
    <source>
        <dbReference type="ARBA" id="ARBA00022676"/>
    </source>
</evidence>
<comment type="pathway">
    <text evidence="1">Purine metabolism; purine nucleoside salvage.</text>
</comment>
<dbReference type="NCBIfam" id="NF006054">
    <property type="entry name" value="PRK08202.1"/>
    <property type="match status" value="1"/>
</dbReference>
<evidence type="ECO:0000256" key="6">
    <source>
        <dbReference type="ARBA" id="ARBA00031036"/>
    </source>
</evidence>
<proteinExistence type="inferred from homology"/>
<dbReference type="CDD" id="cd09009">
    <property type="entry name" value="PNP-EcPNPII_like"/>
    <property type="match status" value="1"/>
</dbReference>
<evidence type="ECO:0000256" key="1">
    <source>
        <dbReference type="ARBA" id="ARBA00005058"/>
    </source>
</evidence>
<gene>
    <name evidence="8" type="ORF">A2373_02140</name>
</gene>
<feature type="domain" description="Nucleoside phosphorylase" evidence="7">
    <location>
        <begin position="10"/>
        <end position="254"/>
    </location>
</feature>
<organism evidence="8 9">
    <name type="scientific">Candidatus Magasanikbacteria bacterium RIFOXYB1_FULL_40_15</name>
    <dbReference type="NCBI Taxonomy" id="1798697"/>
    <lineage>
        <taxon>Bacteria</taxon>
        <taxon>Candidatus Magasanikiibacteriota</taxon>
    </lineage>
</organism>
<dbReference type="AlphaFoldDB" id="A0A1F6NFK1"/>
<keyword evidence="4" id="KW-0328">Glycosyltransferase</keyword>
<dbReference type="GO" id="GO:0004731">
    <property type="term" value="F:purine-nucleoside phosphorylase activity"/>
    <property type="evidence" value="ECO:0007669"/>
    <property type="project" value="UniProtKB-EC"/>
</dbReference>